<evidence type="ECO:0000256" key="1">
    <source>
        <dbReference type="SAM" id="SignalP"/>
    </source>
</evidence>
<feature type="signal peptide" evidence="1">
    <location>
        <begin position="1"/>
        <end position="26"/>
    </location>
</feature>
<dbReference type="EMBL" id="KJ101441">
    <property type="protein sequence ID" value="AIH13496.1"/>
    <property type="molecule type" value="Genomic_DNA"/>
</dbReference>
<reference evidence="4" key="5">
    <citation type="submission" date="2018-06" db="EMBL/GenBank/DDBJ databases">
        <authorList>
            <person name="Ashton P.M."/>
            <person name="Dallman T."/>
            <person name="Nair S."/>
            <person name="De Pinna E."/>
            <person name="Peters T."/>
            <person name="Grant K."/>
        </authorList>
    </citation>
    <scope>NUCLEOTIDE SEQUENCE [LARGE SCALE GENOMIC DNA]</scope>
    <source>
        <strain evidence="5">231108</strain>
        <strain evidence="10">265852</strain>
        <strain evidence="18">29290</strain>
        <strain evidence="7">356083</strain>
        <strain evidence="6">422529</strain>
        <strain evidence="19">425567</strain>
        <strain evidence="14">43916</strain>
        <strain evidence="4">488670</strain>
        <strain evidence="8">632340</strain>
        <strain evidence="12">86846</strain>
    </source>
</reference>
<protein>
    <submittedName>
        <fullName evidence="3 4">Outer membrane protein</fullName>
    </submittedName>
    <submittedName>
        <fullName evidence="2">StjA</fullName>
    </submittedName>
</protein>
<evidence type="ECO:0000313" key="2">
    <source>
        <dbReference type="EMBL" id="AIH13496.1"/>
    </source>
</evidence>
<evidence type="ECO:0000313" key="17">
    <source>
        <dbReference type="EMBL" id="KTZ10664.1"/>
    </source>
</evidence>
<sequence length="190" mass="20776">MKSNSKWLGIAICCIFTALLPPSARADDDCQITFSSPNVSFGWLKQDDIVNSQQGWNQMSSQEVHVSVSCPESQNIALFVQASAGEKGRFYFGNNGGLAVRVSQMIVDGKSYPIASTLDRVSFAPNDSALDSLLLHNNNGIIAMDNNQQVSGKMMNVTLTLTPVLNDNQFTHATDTVMLESNLQWEVLTK</sequence>
<evidence type="ECO:0000313" key="6">
    <source>
        <dbReference type="EMBL" id="EBW5461284.1"/>
    </source>
</evidence>
<dbReference type="EMBL" id="JYVU01000035">
    <property type="protein sequence ID" value="KTZ10664.1"/>
    <property type="molecule type" value="Genomic_DNA"/>
</dbReference>
<dbReference type="PATRIC" id="fig|90371.1185.peg.4950"/>
<evidence type="ECO:0000313" key="12">
    <source>
        <dbReference type="EMBL" id="ECV8759745.1"/>
    </source>
</evidence>
<dbReference type="Proteomes" id="UP000839595">
    <property type="component" value="Unassembled WGS sequence"/>
</dbReference>
<reference evidence="2" key="1">
    <citation type="submission" date="2014-01" db="EMBL/GenBank/DDBJ databases">
        <title>Salmonella distinguishable signature define host species.</title>
        <authorList>
            <person name="Yue M."/>
            <person name="Schifferli D."/>
        </authorList>
    </citation>
    <scope>NUCLEOTIDE SEQUENCE</scope>
    <source>
        <strain evidence="2">StjA376</strain>
    </source>
</reference>
<dbReference type="Proteomes" id="UP000839907">
    <property type="component" value="Unassembled WGS sequence"/>
</dbReference>
<dbReference type="EMBL" id="AAMLUT010000024">
    <property type="protein sequence ID" value="EDI6666800.1"/>
    <property type="molecule type" value="Genomic_DNA"/>
</dbReference>
<dbReference type="RefSeq" id="WP_000841604.1">
    <property type="nucleotide sequence ID" value="NZ_AP023291.1"/>
</dbReference>
<dbReference type="EMBL" id="AAIGQE010000016">
    <property type="protein sequence ID" value="ECE0297454.1"/>
    <property type="molecule type" value="Genomic_DNA"/>
</dbReference>
<evidence type="ECO:0000313" key="13">
    <source>
        <dbReference type="EMBL" id="ECW0639520.1"/>
    </source>
</evidence>
<organism evidence="2">
    <name type="scientific">Salmonella typhimurium</name>
    <dbReference type="NCBI Taxonomy" id="90371"/>
    <lineage>
        <taxon>Bacteria</taxon>
        <taxon>Pseudomonadati</taxon>
        <taxon>Pseudomonadota</taxon>
        <taxon>Gammaproteobacteria</taxon>
        <taxon>Enterobacterales</taxon>
        <taxon>Enterobacteriaceae</taxon>
        <taxon>Salmonella</taxon>
    </lineage>
</organism>
<evidence type="ECO:0000313" key="7">
    <source>
        <dbReference type="EMBL" id="EBY1701746.1"/>
    </source>
</evidence>
<dbReference type="EMBL" id="AAKVET010000003">
    <property type="protein sequence ID" value="ECW0639520.1"/>
    <property type="molecule type" value="Genomic_DNA"/>
</dbReference>
<accession>A0A0F7JD56</accession>
<dbReference type="Proteomes" id="UP000839617">
    <property type="component" value="Unassembled WGS sequence"/>
</dbReference>
<dbReference type="EMBL" id="AAHIPE010000002">
    <property type="protein sequence ID" value="EBW5461284.1"/>
    <property type="molecule type" value="Genomic_DNA"/>
</dbReference>
<feature type="non-terminal residue" evidence="2">
    <location>
        <position position="190"/>
    </location>
</feature>
<feature type="chain" id="PRO_5015026090" evidence="1">
    <location>
        <begin position="27"/>
        <end position="190"/>
    </location>
</feature>
<evidence type="ECO:0000313" key="5">
    <source>
        <dbReference type="EMBL" id="EBW3626590.1"/>
    </source>
</evidence>
<gene>
    <name evidence="2" type="primary">stjA</name>
    <name evidence="12" type="ORF">AAB27_02430</name>
    <name evidence="18" type="ORF">AU613_07390</name>
    <name evidence="14" type="ORF">AVC05_00425</name>
    <name evidence="11" type="ORF">B1P38_16095</name>
    <name evidence="9" type="ORF">CE70_20205</name>
    <name evidence="15" type="ORF">CFF59_16260</name>
    <name evidence="17" type="ORF">DD95_15005</name>
    <name evidence="4" type="ORF">DMO92_16370</name>
    <name evidence="5" type="ORF">DPF41_00435</name>
    <name evidence="6" type="ORF">DPS76_02240</name>
    <name evidence="19" type="ORF">DRM14_15790</name>
    <name evidence="7" type="ORF">DU071_07230</name>
    <name evidence="10" type="ORF">E0935_03895</name>
    <name evidence="8" type="ORF">EER35_12955</name>
    <name evidence="13" type="ORF">F3R12_06515</name>
    <name evidence="16" type="ORF">GB466_05930</name>
    <name evidence="3" type="ORF">SE14_04819</name>
</gene>
<evidence type="ECO:0000313" key="18">
    <source>
        <dbReference type="EMBL" id="MIT48706.1"/>
    </source>
</evidence>
<accession>A0A023SX61</accession>
<reference evidence="17 21" key="2">
    <citation type="submission" date="2014-09" db="EMBL/GenBank/DDBJ databases">
        <title>Salmonella Genotype and Phenotype Association.</title>
        <authorList>
            <person name="Chen Y."/>
            <person name="Folster J."/>
            <person name="Ayers S."/>
            <person name="Kabera C."/>
            <person name="Li C."/>
            <person name="Mukherjee S."/>
            <person name="Lam C."/>
            <person name="Zhao S."/>
            <person name="McDermott P."/>
        </authorList>
    </citation>
    <scope>NUCLEOTIDE SEQUENCE [LARGE SCALE GENOMIC DNA]</scope>
    <source>
        <strain evidence="17 21">CVM N32045</strain>
    </source>
</reference>
<accession>A0A0H3TDF1</accession>
<evidence type="ECO:0000313" key="11">
    <source>
        <dbReference type="EMBL" id="ECU8355082.1"/>
    </source>
</evidence>
<dbReference type="PATRIC" id="fig|59201.135.peg.4536"/>
<dbReference type="Proteomes" id="UP000338496">
    <property type="component" value="Unassembled WGS sequence"/>
</dbReference>
<reference evidence="16" key="8">
    <citation type="submission" date="2019-10" db="EMBL/GenBank/DDBJ databases">
        <authorList>
            <consortium name="NCBI Pathogen Detection Project"/>
        </authorList>
    </citation>
    <scope>NUCLEOTIDE SEQUENCE</scope>
    <source>
        <strain evidence="16">Salmonella enterica</strain>
    </source>
</reference>
<dbReference type="Proteomes" id="UP000839909">
    <property type="component" value="Unassembled WGS sequence"/>
</dbReference>
<dbReference type="Proteomes" id="UP000885385">
    <property type="component" value="Unassembled WGS sequence"/>
</dbReference>
<reference evidence="9 22" key="6">
    <citation type="submission" date="2018-07" db="EMBL/GenBank/DDBJ databases">
        <authorList>
            <consortium name="GenomeTrakr network: Whole genome sequencing for foodborne pathogen traceback"/>
        </authorList>
    </citation>
    <scope>NUCLEOTIDE SEQUENCE [LARGE SCALE GENOMIC DNA]</scope>
    <source>
        <strain evidence="13">AUSMDU00020735</strain>
        <strain evidence="9 22">VA_WGS-00080</strain>
    </source>
</reference>
<dbReference type="Proteomes" id="UP000839914">
    <property type="component" value="Unassembled WGS sequence"/>
</dbReference>
<dbReference type="EMBL" id="AAHRYM010000014">
    <property type="protein sequence ID" value="EBZ6921876.1"/>
    <property type="molecule type" value="Genomic_DNA"/>
</dbReference>
<dbReference type="EMBL" id="AALDNI010000001">
    <property type="protein sequence ID" value="ECY5339713.1"/>
    <property type="molecule type" value="Genomic_DNA"/>
</dbReference>
<evidence type="ECO:0000313" key="8">
    <source>
        <dbReference type="EMBL" id="EBZ6921876.1"/>
    </source>
</evidence>
<evidence type="ECO:0000313" key="15">
    <source>
        <dbReference type="EMBL" id="EDI6666800.1"/>
    </source>
</evidence>
<accession>A0A3U0CHB4</accession>
<dbReference type="eggNOG" id="ENOG5030UWJ">
    <property type="taxonomic scope" value="Bacteria"/>
</dbReference>
<reference evidence="11" key="7">
    <citation type="submission" date="2018-08" db="EMBL/GenBank/DDBJ databases">
        <authorList>
            <consortium name="PulseNet: The National Subtyping Network for Foodborne Disease Surveillance"/>
            <person name="Tarr C.L."/>
            <person name="Trees E."/>
            <person name="Katz L.S."/>
            <person name="Carleton-Romer H.A."/>
            <person name="Stroika S."/>
            <person name="Kucerova Z."/>
            <person name="Roache K.F."/>
            <person name="Sabol A.L."/>
            <person name="Besser J."/>
            <person name="Gerner-Smidt P."/>
        </authorList>
    </citation>
    <scope>NUCLEOTIDE SEQUENCE [LARGE SCALE GENOMIC DNA]</scope>
    <source>
        <strain evidence="11">PNUSAS008736</strain>
        <strain evidence="15">PNUSAS016739</strain>
    </source>
</reference>
<evidence type="ECO:0000313" key="4">
    <source>
        <dbReference type="EMBL" id="EBU9273618.1"/>
    </source>
</evidence>
<dbReference type="AlphaFoldDB" id="A0A023SX61"/>
<proteinExistence type="predicted"/>
<dbReference type="EMBL" id="AAKUOT010000003">
    <property type="protein sequence ID" value="ECV8759745.1"/>
    <property type="molecule type" value="Genomic_DNA"/>
</dbReference>
<evidence type="ECO:0000313" key="21">
    <source>
        <dbReference type="Proteomes" id="UP000054461"/>
    </source>
</evidence>
<dbReference type="Proteomes" id="UP000885258">
    <property type="component" value="Unassembled WGS sequence"/>
</dbReference>
<dbReference type="OMA" id="SWELLTH"/>
<evidence type="ECO:0000313" key="20">
    <source>
        <dbReference type="Proteomes" id="UP000034636"/>
    </source>
</evidence>
<dbReference type="Proteomes" id="UP000839616">
    <property type="component" value="Unassembled WGS sequence"/>
</dbReference>
<dbReference type="EMBL" id="AAHIDF010000001">
    <property type="protein sequence ID" value="EBW3626590.1"/>
    <property type="molecule type" value="Genomic_DNA"/>
</dbReference>
<evidence type="ECO:0000313" key="19">
    <source>
        <dbReference type="EMBL" id="MLP86765.1"/>
    </source>
</evidence>
<keyword evidence="1" id="KW-0732">Signal</keyword>
<dbReference type="EMBL" id="RSUA01000010">
    <property type="protein sequence ID" value="MIT48706.1"/>
    <property type="molecule type" value="Genomic_DNA"/>
</dbReference>
<dbReference type="KEGG" id="seni:CY43_23785"/>
<evidence type="ECO:0000313" key="14">
    <source>
        <dbReference type="EMBL" id="ECY5339713.1"/>
    </source>
</evidence>
<dbReference type="EMBL" id="AAHDPU010000014">
    <property type="protein sequence ID" value="EBU9273618.1"/>
    <property type="molecule type" value="Genomic_DNA"/>
</dbReference>
<evidence type="ECO:0000313" key="22">
    <source>
        <dbReference type="Proteomes" id="UP000338496"/>
    </source>
</evidence>
<evidence type="ECO:0000313" key="10">
    <source>
        <dbReference type="EMBL" id="ECF1542392.1"/>
    </source>
</evidence>
<dbReference type="EMBL" id="CP011428">
    <property type="protein sequence ID" value="AKH10156.1"/>
    <property type="molecule type" value="Genomic_DNA"/>
</dbReference>
<dbReference type="Proteomes" id="UP000839581">
    <property type="component" value="Unassembled WGS sequence"/>
</dbReference>
<dbReference type="EMBL" id="RVDJ01000015">
    <property type="protein sequence ID" value="MLP86765.1"/>
    <property type="molecule type" value="Genomic_DNA"/>
</dbReference>
<dbReference type="Proteomes" id="UP000839915">
    <property type="component" value="Unassembled WGS sequence"/>
</dbReference>
<dbReference type="Proteomes" id="UP000839911">
    <property type="component" value="Unassembled WGS sequence"/>
</dbReference>
<name>A0A023SX61_SALTM</name>
<dbReference type="EMBL" id="DAAFPQ010000003">
    <property type="protein sequence ID" value="HAB0970127.1"/>
    <property type="molecule type" value="Genomic_DNA"/>
</dbReference>
<dbReference type="EMBL" id="AAIKGB010000003">
    <property type="protein sequence ID" value="ECF1542392.1"/>
    <property type="molecule type" value="Genomic_DNA"/>
</dbReference>
<dbReference type="Proteomes" id="UP000034636">
    <property type="component" value="Chromosome"/>
</dbReference>
<dbReference type="InterPro" id="IPR059221">
    <property type="entry name" value="Hypothethical_fimbrial"/>
</dbReference>
<dbReference type="Proteomes" id="UP000054461">
    <property type="component" value="Unassembled WGS sequence"/>
</dbReference>
<dbReference type="Proteomes" id="UP000839905">
    <property type="component" value="Unassembled WGS sequence"/>
</dbReference>
<reference evidence="3 20" key="3">
    <citation type="journal article" date="2015" name="Genome Announc.">
        <title>Complete Genome Sequencing of a Multidrug-Resistant and Human-Invasive Salmonella enterica Serovar Typhimurium Strain of the Emerging Sequence Type 213 Genotype.</title>
        <authorList>
            <person name="Calva E."/>
            <person name="Silva C."/>
            <person name="Zaidi M.B."/>
            <person name="Sanchez-Flores A."/>
            <person name="Estrada K."/>
            <person name="Silva G.G."/>
            <person name="Soto-Jimenez L.M."/>
            <person name="Wiesner M."/>
            <person name="Fernandez-Mora M."/>
            <person name="Edwards R.A."/>
            <person name="Vinuesa P."/>
        </authorList>
    </citation>
    <scope>NUCLEOTIDE SEQUENCE [LARGE SCALE GENOMIC DNA]</scope>
    <source>
        <strain evidence="3 20">YU39</strain>
    </source>
</reference>
<dbReference type="EMBL" id="AAKRET010000016">
    <property type="protein sequence ID" value="ECU8355082.1"/>
    <property type="molecule type" value="Genomic_DNA"/>
</dbReference>
<dbReference type="NCBIfam" id="NF011829">
    <property type="entry name" value="PRK15301.1"/>
    <property type="match status" value="1"/>
</dbReference>
<evidence type="ECO:0000313" key="3">
    <source>
        <dbReference type="EMBL" id="AKH10156.1"/>
    </source>
</evidence>
<reference evidence="16" key="4">
    <citation type="journal article" date="2018" name="Genome Biol.">
        <title>SKESA: strategic k-mer extension for scrupulous assemblies.</title>
        <authorList>
            <person name="Souvorov A."/>
            <person name="Agarwala R."/>
            <person name="Lipman D.J."/>
        </authorList>
    </citation>
    <scope>NUCLEOTIDE SEQUENCE</scope>
    <source>
        <strain evidence="16">Salmonella enterica</strain>
    </source>
</reference>
<dbReference type="Proteomes" id="UP000839908">
    <property type="component" value="Unassembled WGS sequence"/>
</dbReference>
<evidence type="ECO:0000313" key="16">
    <source>
        <dbReference type="EMBL" id="HAB0970127.1"/>
    </source>
</evidence>
<dbReference type="EMBL" id="AAHNIA010000009">
    <property type="protein sequence ID" value="EBY1701746.1"/>
    <property type="molecule type" value="Genomic_DNA"/>
</dbReference>
<evidence type="ECO:0000313" key="9">
    <source>
        <dbReference type="EMBL" id="ECE0297454.1"/>
    </source>
</evidence>